<keyword evidence="3 5" id="KW-1133">Transmembrane helix</keyword>
<dbReference type="PANTHER" id="PTHR43424:SF1">
    <property type="entry name" value="LOCUS PUTATIVE PROTEIN 1-RELATED"/>
    <property type="match status" value="1"/>
</dbReference>
<dbReference type="Pfam" id="PF01943">
    <property type="entry name" value="Polysacc_synt"/>
    <property type="match status" value="1"/>
</dbReference>
<feature type="transmembrane region" description="Helical" evidence="5">
    <location>
        <begin position="293"/>
        <end position="312"/>
    </location>
</feature>
<evidence type="ECO:0000313" key="7">
    <source>
        <dbReference type="Proteomes" id="UP000230941"/>
    </source>
</evidence>
<feature type="transmembrane region" description="Helical" evidence="5">
    <location>
        <begin position="174"/>
        <end position="197"/>
    </location>
</feature>
<dbReference type="EMBL" id="PFWG01000048">
    <property type="protein sequence ID" value="PJA63799.1"/>
    <property type="molecule type" value="Genomic_DNA"/>
</dbReference>
<evidence type="ECO:0000313" key="6">
    <source>
        <dbReference type="EMBL" id="PJA63799.1"/>
    </source>
</evidence>
<feature type="transmembrane region" description="Helical" evidence="5">
    <location>
        <begin position="47"/>
        <end position="69"/>
    </location>
</feature>
<feature type="transmembrane region" description="Helical" evidence="5">
    <location>
        <begin position="89"/>
        <end position="110"/>
    </location>
</feature>
<feature type="transmembrane region" description="Helical" evidence="5">
    <location>
        <begin position="218"/>
        <end position="241"/>
    </location>
</feature>
<comment type="subcellular location">
    <subcellularLocation>
        <location evidence="1">Membrane</location>
        <topology evidence="1">Multi-pass membrane protein</topology>
    </subcellularLocation>
</comment>
<feature type="transmembrane region" description="Helical" evidence="5">
    <location>
        <begin position="318"/>
        <end position="349"/>
    </location>
</feature>
<proteinExistence type="predicted"/>
<keyword evidence="4 5" id="KW-0472">Membrane</keyword>
<dbReference type="InterPro" id="IPR052556">
    <property type="entry name" value="PolySynth_Transporter"/>
</dbReference>
<protein>
    <submittedName>
        <fullName evidence="6">Uncharacterized protein</fullName>
    </submittedName>
</protein>
<comment type="caution">
    <text evidence="6">The sequence shown here is derived from an EMBL/GenBank/DDBJ whole genome shotgun (WGS) entry which is preliminary data.</text>
</comment>
<evidence type="ECO:0000256" key="3">
    <source>
        <dbReference type="ARBA" id="ARBA00022989"/>
    </source>
</evidence>
<feature type="transmembrane region" description="Helical" evidence="5">
    <location>
        <begin position="361"/>
        <end position="380"/>
    </location>
</feature>
<feature type="transmembrane region" description="Helical" evidence="5">
    <location>
        <begin position="444"/>
        <end position="465"/>
    </location>
</feature>
<accession>A0A2M7YLG1</accession>
<dbReference type="PANTHER" id="PTHR43424">
    <property type="entry name" value="LOCUS PUTATIVE PROTEIN 1-RELATED"/>
    <property type="match status" value="1"/>
</dbReference>
<feature type="transmembrane region" description="Helical" evidence="5">
    <location>
        <begin position="420"/>
        <end position="438"/>
    </location>
</feature>
<gene>
    <name evidence="6" type="ORF">CO160_01985</name>
</gene>
<dbReference type="InterPro" id="IPR002797">
    <property type="entry name" value="Polysacc_synth"/>
</dbReference>
<feature type="transmembrane region" description="Helical" evidence="5">
    <location>
        <begin position="21"/>
        <end position="41"/>
    </location>
</feature>
<evidence type="ECO:0000256" key="4">
    <source>
        <dbReference type="ARBA" id="ARBA00023136"/>
    </source>
</evidence>
<name>A0A2M7YLG1_9BACT</name>
<evidence type="ECO:0000256" key="1">
    <source>
        <dbReference type="ARBA" id="ARBA00004141"/>
    </source>
</evidence>
<evidence type="ECO:0000256" key="2">
    <source>
        <dbReference type="ARBA" id="ARBA00022692"/>
    </source>
</evidence>
<dbReference type="GO" id="GO:0016020">
    <property type="term" value="C:membrane"/>
    <property type="evidence" value="ECO:0007669"/>
    <property type="project" value="UniProtKB-SubCell"/>
</dbReference>
<keyword evidence="2 5" id="KW-0812">Transmembrane</keyword>
<dbReference type="CDD" id="cd13128">
    <property type="entry name" value="MATE_Wzx_like"/>
    <property type="match status" value="1"/>
</dbReference>
<evidence type="ECO:0000256" key="5">
    <source>
        <dbReference type="SAM" id="Phobius"/>
    </source>
</evidence>
<organism evidence="6 7">
    <name type="scientific">Candidatus Portnoybacteria bacterium CG_4_9_14_3_um_filter_43_11</name>
    <dbReference type="NCBI Taxonomy" id="1974805"/>
    <lineage>
        <taxon>Bacteria</taxon>
        <taxon>Candidatus Portnoyibacteriota</taxon>
    </lineage>
</organism>
<feature type="transmembrane region" description="Helical" evidence="5">
    <location>
        <begin position="261"/>
        <end position="281"/>
    </location>
</feature>
<sequence length="478" mass="53732">MPVCFMLDKKIIYNSFVSSGARVIGLALSLITIGFISRYLGQDGFGYYATVLAFLYFFTILSDLGLYSICLREISRPGADEAKIFSNAFTLRFFAGMVIFGLSPLIVWFFPYPTEIKFGVLIGAIGFWLMSNQQVLMGVFQKYLKTDKVALAEVSGRLVQLLSVIFIVRKEMGFFYIVAALVAGSLVNFILAYWFSLKYIPISFKFDFDFWKKLLKKSLPLGLAVIFTMIYFKLDTIMLSLMKPPADVGIYNLAYKFLESLLFFPAMFVGLVMPSFSRYAFSDREKFNKISQETLNILLVFAIPLILGTFFLSERIMVFIAGSGFILSAWVLNILIIAAGIIFLGILFSNMLISLDGQKKLAVIYAAGAFINLTTNFIFIPKYSYYGAAMTTVLTELIVTALMVVVLLRTMGKAPSFKPAVKYLLSALPMTLILYFLAALPLFLLILLAVLVYFGVLFLFGGVSLKDILSFFRFKQYV</sequence>
<feature type="transmembrane region" description="Helical" evidence="5">
    <location>
        <begin position="386"/>
        <end position="408"/>
    </location>
</feature>
<reference evidence="7" key="1">
    <citation type="submission" date="2017-09" db="EMBL/GenBank/DDBJ databases">
        <title>Depth-based differentiation of microbial function through sediment-hosted aquifers and enrichment of novel symbionts in the deep terrestrial subsurface.</title>
        <authorList>
            <person name="Probst A.J."/>
            <person name="Ladd B."/>
            <person name="Jarett J.K."/>
            <person name="Geller-Mcgrath D.E."/>
            <person name="Sieber C.M.K."/>
            <person name="Emerson J.B."/>
            <person name="Anantharaman K."/>
            <person name="Thomas B.C."/>
            <person name="Malmstrom R."/>
            <person name="Stieglmeier M."/>
            <person name="Klingl A."/>
            <person name="Woyke T."/>
            <person name="Ryan C.M."/>
            <person name="Banfield J.F."/>
        </authorList>
    </citation>
    <scope>NUCLEOTIDE SEQUENCE [LARGE SCALE GENOMIC DNA]</scope>
</reference>
<feature type="transmembrane region" description="Helical" evidence="5">
    <location>
        <begin position="116"/>
        <end position="137"/>
    </location>
</feature>
<dbReference type="Proteomes" id="UP000230941">
    <property type="component" value="Unassembled WGS sequence"/>
</dbReference>
<dbReference type="AlphaFoldDB" id="A0A2M7YLG1"/>